<dbReference type="PRINTS" id="PR00032">
    <property type="entry name" value="HTHARAC"/>
</dbReference>
<name>A0ABY5SEP9_9BACL</name>
<dbReference type="InterPro" id="IPR003313">
    <property type="entry name" value="AraC-bd"/>
</dbReference>
<dbReference type="InterPro" id="IPR018062">
    <property type="entry name" value="HTH_AraC-typ_CS"/>
</dbReference>
<dbReference type="InterPro" id="IPR014710">
    <property type="entry name" value="RmlC-like_jellyroll"/>
</dbReference>
<evidence type="ECO:0000259" key="5">
    <source>
        <dbReference type="PROSITE" id="PS01124"/>
    </source>
</evidence>
<evidence type="ECO:0000256" key="4">
    <source>
        <dbReference type="ARBA" id="ARBA00023163"/>
    </source>
</evidence>
<dbReference type="SUPFAM" id="SSF51215">
    <property type="entry name" value="Regulatory protein AraC"/>
    <property type="match status" value="1"/>
</dbReference>
<dbReference type="EMBL" id="CP091430">
    <property type="protein sequence ID" value="UVI30975.1"/>
    <property type="molecule type" value="Genomic_DNA"/>
</dbReference>
<keyword evidence="3" id="KW-0010">Activator</keyword>
<proteinExistence type="predicted"/>
<dbReference type="Pfam" id="PF12833">
    <property type="entry name" value="HTH_18"/>
    <property type="match status" value="1"/>
</dbReference>
<evidence type="ECO:0000313" key="6">
    <source>
        <dbReference type="EMBL" id="UVI30975.1"/>
    </source>
</evidence>
<evidence type="ECO:0000256" key="2">
    <source>
        <dbReference type="ARBA" id="ARBA00023125"/>
    </source>
</evidence>
<gene>
    <name evidence="6" type="ORF">L1F29_03675</name>
</gene>
<keyword evidence="1" id="KW-0805">Transcription regulation</keyword>
<evidence type="ECO:0000313" key="7">
    <source>
        <dbReference type="Proteomes" id="UP001057877"/>
    </source>
</evidence>
<keyword evidence="2" id="KW-0238">DNA-binding</keyword>
<dbReference type="PANTHER" id="PTHR46796">
    <property type="entry name" value="HTH-TYPE TRANSCRIPTIONAL ACTIVATOR RHAS-RELATED"/>
    <property type="match status" value="1"/>
</dbReference>
<dbReference type="PROSITE" id="PS01124">
    <property type="entry name" value="HTH_ARAC_FAMILY_2"/>
    <property type="match status" value="1"/>
</dbReference>
<feature type="domain" description="HTH araC/xylS-type" evidence="5">
    <location>
        <begin position="187"/>
        <end position="288"/>
    </location>
</feature>
<dbReference type="InterPro" id="IPR037923">
    <property type="entry name" value="HTH-like"/>
</dbReference>
<reference evidence="6" key="1">
    <citation type="submission" date="2022-01" db="EMBL/GenBank/DDBJ databases">
        <title>Paenibacillus spongiae sp. nov., isolated from marine sponge.</title>
        <authorList>
            <person name="Li Z."/>
            <person name="Zhang M."/>
        </authorList>
    </citation>
    <scope>NUCLEOTIDE SEQUENCE</scope>
    <source>
        <strain evidence="6">PHS-Z3</strain>
    </source>
</reference>
<accession>A0ABY5SEP9</accession>
<evidence type="ECO:0000256" key="1">
    <source>
        <dbReference type="ARBA" id="ARBA00023015"/>
    </source>
</evidence>
<dbReference type="Gene3D" id="2.60.120.10">
    <property type="entry name" value="Jelly Rolls"/>
    <property type="match status" value="1"/>
</dbReference>
<dbReference type="InterPro" id="IPR009057">
    <property type="entry name" value="Homeodomain-like_sf"/>
</dbReference>
<keyword evidence="7" id="KW-1185">Reference proteome</keyword>
<dbReference type="Pfam" id="PF02311">
    <property type="entry name" value="AraC_binding"/>
    <property type="match status" value="1"/>
</dbReference>
<dbReference type="RefSeq" id="WP_258387038.1">
    <property type="nucleotide sequence ID" value="NZ_CP091430.1"/>
</dbReference>
<dbReference type="InterPro" id="IPR050204">
    <property type="entry name" value="AraC_XylS_family_regulators"/>
</dbReference>
<dbReference type="SMART" id="SM00342">
    <property type="entry name" value="HTH_ARAC"/>
    <property type="match status" value="1"/>
</dbReference>
<evidence type="ECO:0000256" key="3">
    <source>
        <dbReference type="ARBA" id="ARBA00023159"/>
    </source>
</evidence>
<dbReference type="PROSITE" id="PS00041">
    <property type="entry name" value="HTH_ARAC_FAMILY_1"/>
    <property type="match status" value="1"/>
</dbReference>
<dbReference type="InterPro" id="IPR020449">
    <property type="entry name" value="Tscrpt_reg_AraC-type_HTH"/>
</dbReference>
<sequence>MKINNEQNHSVRWGRDGADFGVPQLETIGFDDLKKALMLTEHYHKDCYEFVIMEKGRASWVVGEEIHETRTGEVFHTLPNEKHRGSFDVIEPCRLWWVMLNVQQRDEDGRWLGLSRPEELSLLHLLQKVRRVTQPGTQVVRSLRRIKQTMEQGSNLPALNIRLALLDLLLSLTDIRERKETSPELIQSMDIILREMTLRPEWNPRLHKLEAIANVSPSYFHHIFQEHTGLTPKGYMEHIKISEAVRLLKDTEMSVTEIALRLGYSSSQHFATAFGRAIGQTPTQWRGLNRYSEKKRLKSE</sequence>
<organism evidence="6 7">
    <name type="scientific">Paenibacillus spongiae</name>
    <dbReference type="NCBI Taxonomy" id="2909671"/>
    <lineage>
        <taxon>Bacteria</taxon>
        <taxon>Bacillati</taxon>
        <taxon>Bacillota</taxon>
        <taxon>Bacilli</taxon>
        <taxon>Bacillales</taxon>
        <taxon>Paenibacillaceae</taxon>
        <taxon>Paenibacillus</taxon>
    </lineage>
</organism>
<dbReference type="PANTHER" id="PTHR46796:SF2">
    <property type="entry name" value="TRANSCRIPTIONAL REGULATORY PROTEIN"/>
    <property type="match status" value="1"/>
</dbReference>
<dbReference type="InterPro" id="IPR018060">
    <property type="entry name" value="HTH_AraC"/>
</dbReference>
<keyword evidence="4" id="KW-0804">Transcription</keyword>
<dbReference type="SUPFAM" id="SSF46689">
    <property type="entry name" value="Homeodomain-like"/>
    <property type="match status" value="1"/>
</dbReference>
<protein>
    <submittedName>
        <fullName evidence="6">AraC family transcriptional regulator</fullName>
    </submittedName>
</protein>
<dbReference type="Gene3D" id="1.10.10.60">
    <property type="entry name" value="Homeodomain-like"/>
    <property type="match status" value="2"/>
</dbReference>
<dbReference type="Proteomes" id="UP001057877">
    <property type="component" value="Chromosome"/>
</dbReference>